<proteinExistence type="predicted"/>
<organism evidence="1 2">
    <name type="scientific">Streptomyces fimbriatus</name>
    <dbReference type="NCBI Taxonomy" id="68197"/>
    <lineage>
        <taxon>Bacteria</taxon>
        <taxon>Bacillati</taxon>
        <taxon>Actinomycetota</taxon>
        <taxon>Actinomycetes</taxon>
        <taxon>Kitasatosporales</taxon>
        <taxon>Streptomycetaceae</taxon>
        <taxon>Streptomyces</taxon>
    </lineage>
</organism>
<comment type="caution">
    <text evidence="1">The sequence shown here is derived from an EMBL/GenBank/DDBJ whole genome shotgun (WGS) entry which is preliminary data.</text>
</comment>
<name>A0ABW0DG15_STRFI</name>
<evidence type="ECO:0000313" key="1">
    <source>
        <dbReference type="EMBL" id="MFC5227955.1"/>
    </source>
</evidence>
<protein>
    <submittedName>
        <fullName evidence="1">Uncharacterized protein</fullName>
    </submittedName>
</protein>
<gene>
    <name evidence="1" type="ORF">ACFPN6_25955</name>
</gene>
<sequence length="283" mass="31105">MTNEPAGRPLWVVSWPEIRDHLDVIAEHSPDLAGTLEYALYGDEQEGAFRLTEDDRDGARHQSCDTTTAIRQAAKLLSTLSELKQTLLKRPDFGEIERYREGITSEITAVATAAAGTLTARMIDSAPAALRAEVAHLYKHGPRELIRASLATVFEDARILRDLAREASGPFQASTEGEAAYIARVSQAELENSENSIADAWAYRLALYLVAYPEARPTVVDFTDGFLLYKHPGGAPSRVALHRNDDERGAVGIHQTANHRAASVGTAQTVNINHYSRREEQDA</sequence>
<reference evidence="2" key="1">
    <citation type="journal article" date="2019" name="Int. J. Syst. Evol. Microbiol.">
        <title>The Global Catalogue of Microorganisms (GCM) 10K type strain sequencing project: providing services to taxonomists for standard genome sequencing and annotation.</title>
        <authorList>
            <consortium name="The Broad Institute Genomics Platform"/>
            <consortium name="The Broad Institute Genome Sequencing Center for Infectious Disease"/>
            <person name="Wu L."/>
            <person name="Ma J."/>
        </authorList>
    </citation>
    <scope>NUCLEOTIDE SEQUENCE [LARGE SCALE GENOMIC DNA]</scope>
    <source>
        <strain evidence="2">CCM 8479</strain>
    </source>
</reference>
<dbReference type="EMBL" id="JBHSKL010000037">
    <property type="protein sequence ID" value="MFC5227955.1"/>
    <property type="molecule type" value="Genomic_DNA"/>
</dbReference>
<accession>A0ABW0DG15</accession>
<dbReference type="Proteomes" id="UP001596156">
    <property type="component" value="Unassembled WGS sequence"/>
</dbReference>
<keyword evidence="2" id="KW-1185">Reference proteome</keyword>
<evidence type="ECO:0000313" key="2">
    <source>
        <dbReference type="Proteomes" id="UP001596156"/>
    </source>
</evidence>
<dbReference type="RefSeq" id="WP_344642649.1">
    <property type="nucleotide sequence ID" value="NZ_BAAASS010000002.1"/>
</dbReference>